<accession>A0A9W8J3B9</accession>
<name>A0A9W8J3B9_9AGAR</name>
<evidence type="ECO:0000313" key="1">
    <source>
        <dbReference type="EMBL" id="KAJ2926689.1"/>
    </source>
</evidence>
<sequence>MEFHSPSFVSLAHPVIAIPVPYAVAQLLSIRHVPELVAFPRTVATSPVITLPPLPPVTTTTTRLTSTFTPTVVPSAFAIALT</sequence>
<dbReference type="AlphaFoldDB" id="A0A9W8J3B9"/>
<reference evidence="1" key="1">
    <citation type="submission" date="2022-06" db="EMBL/GenBank/DDBJ databases">
        <title>Genome Sequence of Candolleomyces eurysporus.</title>
        <authorList>
            <person name="Buettner E."/>
        </authorList>
    </citation>
    <scope>NUCLEOTIDE SEQUENCE</scope>
    <source>
        <strain evidence="1">VTCC 930004</strain>
    </source>
</reference>
<feature type="non-terminal residue" evidence="1">
    <location>
        <position position="82"/>
    </location>
</feature>
<dbReference type="EMBL" id="JANBPK010001049">
    <property type="protein sequence ID" value="KAJ2926689.1"/>
    <property type="molecule type" value="Genomic_DNA"/>
</dbReference>
<keyword evidence="2" id="KW-1185">Reference proteome</keyword>
<organism evidence="1 2">
    <name type="scientific">Candolleomyces eurysporus</name>
    <dbReference type="NCBI Taxonomy" id="2828524"/>
    <lineage>
        <taxon>Eukaryota</taxon>
        <taxon>Fungi</taxon>
        <taxon>Dikarya</taxon>
        <taxon>Basidiomycota</taxon>
        <taxon>Agaricomycotina</taxon>
        <taxon>Agaricomycetes</taxon>
        <taxon>Agaricomycetidae</taxon>
        <taxon>Agaricales</taxon>
        <taxon>Agaricineae</taxon>
        <taxon>Psathyrellaceae</taxon>
        <taxon>Candolleomyces</taxon>
    </lineage>
</organism>
<comment type="caution">
    <text evidence="1">The sequence shown here is derived from an EMBL/GenBank/DDBJ whole genome shotgun (WGS) entry which is preliminary data.</text>
</comment>
<gene>
    <name evidence="1" type="ORF">H1R20_g10402</name>
</gene>
<evidence type="ECO:0000313" key="2">
    <source>
        <dbReference type="Proteomes" id="UP001140091"/>
    </source>
</evidence>
<proteinExistence type="predicted"/>
<dbReference type="Proteomes" id="UP001140091">
    <property type="component" value="Unassembled WGS sequence"/>
</dbReference>
<protein>
    <submittedName>
        <fullName evidence="1">Uncharacterized protein</fullName>
    </submittedName>
</protein>